<evidence type="ECO:0000313" key="3">
    <source>
        <dbReference type="Proteomes" id="UP001597097"/>
    </source>
</evidence>
<dbReference type="RefSeq" id="WP_219537351.1">
    <property type="nucleotide sequence ID" value="NZ_JAHKRM010000037.1"/>
</dbReference>
<feature type="region of interest" description="Disordered" evidence="1">
    <location>
        <begin position="1"/>
        <end position="23"/>
    </location>
</feature>
<comment type="caution">
    <text evidence="2">The sequence shown here is derived from an EMBL/GenBank/DDBJ whole genome shotgun (WGS) entry which is preliminary data.</text>
</comment>
<evidence type="ECO:0000256" key="1">
    <source>
        <dbReference type="SAM" id="MobiDB-lite"/>
    </source>
</evidence>
<reference evidence="3" key="1">
    <citation type="journal article" date="2019" name="Int. J. Syst. Evol. Microbiol.">
        <title>The Global Catalogue of Microorganisms (GCM) 10K type strain sequencing project: providing services to taxonomists for standard genome sequencing and annotation.</title>
        <authorList>
            <consortium name="The Broad Institute Genomics Platform"/>
            <consortium name="The Broad Institute Genome Sequencing Center for Infectious Disease"/>
            <person name="Wu L."/>
            <person name="Ma J."/>
        </authorList>
    </citation>
    <scope>NUCLEOTIDE SEQUENCE [LARGE SCALE GENOMIC DNA]</scope>
    <source>
        <strain evidence="3">CGMCC 1.15399</strain>
    </source>
</reference>
<sequence>MSDPDKLSPPPAQGWHLESDWAGLDPQRDDVTYSASKLKKLAEQLTDEFAKFSGEKPGSVNDLDMKANLIGLKATVDQVKRWDGGQAFVETVQRGHKEFTEVYREVVEKTRIAIELINAGAGNYERVDLANLGNKEA</sequence>
<dbReference type="Proteomes" id="UP001597097">
    <property type="component" value="Unassembled WGS sequence"/>
</dbReference>
<name>A0ABW4GM65_9ACTN</name>
<proteinExistence type="predicted"/>
<accession>A0ABW4GM65</accession>
<organism evidence="2 3">
    <name type="scientific">Nonomuraea guangzhouensis</name>
    <dbReference type="NCBI Taxonomy" id="1291555"/>
    <lineage>
        <taxon>Bacteria</taxon>
        <taxon>Bacillati</taxon>
        <taxon>Actinomycetota</taxon>
        <taxon>Actinomycetes</taxon>
        <taxon>Streptosporangiales</taxon>
        <taxon>Streptosporangiaceae</taxon>
        <taxon>Nonomuraea</taxon>
    </lineage>
</organism>
<keyword evidence="3" id="KW-1185">Reference proteome</keyword>
<evidence type="ECO:0000313" key="2">
    <source>
        <dbReference type="EMBL" id="MFD1542257.1"/>
    </source>
</evidence>
<protein>
    <recommendedName>
        <fullName evidence="4">PE domain-containing protein</fullName>
    </recommendedName>
</protein>
<gene>
    <name evidence="2" type="ORF">ACFSJ0_34760</name>
</gene>
<evidence type="ECO:0008006" key="4">
    <source>
        <dbReference type="Google" id="ProtNLM"/>
    </source>
</evidence>
<dbReference type="EMBL" id="JBHUCM010000031">
    <property type="protein sequence ID" value="MFD1542257.1"/>
    <property type="molecule type" value="Genomic_DNA"/>
</dbReference>